<name>A0A917EYS5_9ACTN</name>
<dbReference type="EMBL" id="BMKQ01000001">
    <property type="protein sequence ID" value="GGF33099.1"/>
    <property type="molecule type" value="Genomic_DNA"/>
</dbReference>
<reference evidence="1" key="1">
    <citation type="journal article" date="2014" name="Int. J. Syst. Evol. Microbiol.">
        <title>Complete genome sequence of Corynebacterium casei LMG S-19264T (=DSM 44701T), isolated from a smear-ripened cheese.</title>
        <authorList>
            <consortium name="US DOE Joint Genome Institute (JGI-PGF)"/>
            <person name="Walter F."/>
            <person name="Albersmeier A."/>
            <person name="Kalinowski J."/>
            <person name="Ruckert C."/>
        </authorList>
    </citation>
    <scope>NUCLEOTIDE SEQUENCE</scope>
    <source>
        <strain evidence="1">CGMCC 1.16067</strain>
    </source>
</reference>
<comment type="caution">
    <text evidence="1">The sequence shown here is derived from an EMBL/GenBank/DDBJ whole genome shotgun (WGS) entry which is preliminary data.</text>
</comment>
<protein>
    <recommendedName>
        <fullName evidence="3">DivIVA domain-containing protein</fullName>
    </recommendedName>
</protein>
<sequence>MTSGEELAQRVRAAVFPQVRWREGYRMSEVDDFLAELVAALDGGRPVAAMAEAVRFTPVRLSPGYDMGAVDTLLEEVAAGETAEIAGARARSTDDAAGATHAGERLAAYVGTAQFTPMRRGRRYSMRTVDDLLDAVREAALADRPTSGVTTSGVTTVRLGEGYDADEVDRFLAGLGVVVPRA</sequence>
<evidence type="ECO:0008006" key="3">
    <source>
        <dbReference type="Google" id="ProtNLM"/>
    </source>
</evidence>
<dbReference type="Proteomes" id="UP000649179">
    <property type="component" value="Unassembled WGS sequence"/>
</dbReference>
<dbReference type="NCBIfam" id="TIGR03544">
    <property type="entry name" value="DivI1A_domain"/>
    <property type="match status" value="1"/>
</dbReference>
<dbReference type="InterPro" id="IPR019933">
    <property type="entry name" value="DivIVA_domain"/>
</dbReference>
<gene>
    <name evidence="1" type="ORF">GCM10011519_03210</name>
</gene>
<dbReference type="AlphaFoldDB" id="A0A917EYS5"/>
<accession>A0A917EYS5</accession>
<evidence type="ECO:0000313" key="1">
    <source>
        <dbReference type="EMBL" id="GGF33099.1"/>
    </source>
</evidence>
<proteinExistence type="predicted"/>
<keyword evidence="2" id="KW-1185">Reference proteome</keyword>
<organism evidence="1 2">
    <name type="scientific">Marmoricola endophyticus</name>
    <dbReference type="NCBI Taxonomy" id="2040280"/>
    <lineage>
        <taxon>Bacteria</taxon>
        <taxon>Bacillati</taxon>
        <taxon>Actinomycetota</taxon>
        <taxon>Actinomycetes</taxon>
        <taxon>Propionibacteriales</taxon>
        <taxon>Nocardioidaceae</taxon>
        <taxon>Marmoricola</taxon>
    </lineage>
</organism>
<dbReference type="RefSeq" id="WP_188777635.1">
    <property type="nucleotide sequence ID" value="NZ_BMKQ01000001.1"/>
</dbReference>
<evidence type="ECO:0000313" key="2">
    <source>
        <dbReference type="Proteomes" id="UP000649179"/>
    </source>
</evidence>
<reference evidence="1" key="2">
    <citation type="submission" date="2020-09" db="EMBL/GenBank/DDBJ databases">
        <authorList>
            <person name="Sun Q."/>
            <person name="Zhou Y."/>
        </authorList>
    </citation>
    <scope>NUCLEOTIDE SEQUENCE</scope>
    <source>
        <strain evidence="1">CGMCC 1.16067</strain>
    </source>
</reference>